<dbReference type="EMBL" id="KB445564">
    <property type="protein sequence ID" value="EMC91179.1"/>
    <property type="molecule type" value="Genomic_DNA"/>
</dbReference>
<gene>
    <name evidence="2" type="ORF">BAUCODRAFT_317593</name>
</gene>
<name>M2MX16_BAUPA</name>
<dbReference type="Gene3D" id="2.60.120.10">
    <property type="entry name" value="Jelly Rolls"/>
    <property type="match status" value="1"/>
</dbReference>
<reference evidence="2 3" key="1">
    <citation type="journal article" date="2012" name="PLoS Pathog.">
        <title>Diverse lifestyles and strategies of plant pathogenesis encoded in the genomes of eighteen Dothideomycetes fungi.</title>
        <authorList>
            <person name="Ohm R.A."/>
            <person name="Feau N."/>
            <person name="Henrissat B."/>
            <person name="Schoch C.L."/>
            <person name="Horwitz B.A."/>
            <person name="Barry K.W."/>
            <person name="Condon B.J."/>
            <person name="Copeland A.C."/>
            <person name="Dhillon B."/>
            <person name="Glaser F."/>
            <person name="Hesse C.N."/>
            <person name="Kosti I."/>
            <person name="LaButti K."/>
            <person name="Lindquist E.A."/>
            <person name="Lucas S."/>
            <person name="Salamov A.A."/>
            <person name="Bradshaw R.E."/>
            <person name="Ciuffetti L."/>
            <person name="Hamelin R.C."/>
            <person name="Kema G.H.J."/>
            <person name="Lawrence C."/>
            <person name="Scott J.A."/>
            <person name="Spatafora J.W."/>
            <person name="Turgeon B.G."/>
            <person name="de Wit P.J.G.M."/>
            <person name="Zhong S."/>
            <person name="Goodwin S.B."/>
            <person name="Grigoriev I.V."/>
        </authorList>
    </citation>
    <scope>NUCLEOTIDE SEQUENCE [LARGE SCALE GENOMIC DNA]</scope>
    <source>
        <strain evidence="2 3">UAMH 10762</strain>
    </source>
</reference>
<evidence type="ECO:0000259" key="1">
    <source>
        <dbReference type="Pfam" id="PF00190"/>
    </source>
</evidence>
<dbReference type="AlphaFoldDB" id="M2MX16"/>
<accession>M2MX16</accession>
<dbReference type="OrthoDB" id="2446447at2759"/>
<organism evidence="2 3">
    <name type="scientific">Baudoinia panamericana (strain UAMH 10762)</name>
    <name type="common">Angels' share fungus</name>
    <name type="synonym">Baudoinia compniacensis (strain UAMH 10762)</name>
    <dbReference type="NCBI Taxonomy" id="717646"/>
    <lineage>
        <taxon>Eukaryota</taxon>
        <taxon>Fungi</taxon>
        <taxon>Dikarya</taxon>
        <taxon>Ascomycota</taxon>
        <taxon>Pezizomycotina</taxon>
        <taxon>Dothideomycetes</taxon>
        <taxon>Dothideomycetidae</taxon>
        <taxon>Mycosphaerellales</taxon>
        <taxon>Teratosphaeriaceae</taxon>
        <taxon>Baudoinia</taxon>
    </lineage>
</organism>
<sequence length="215" mass="23109">MPDVKTYRLQPTALIPNSQYPLLHYPGLLADKTDCNAAKVYDLFTSNGWDLQWIYRYGPTQTSHYHSSAHECMAVLSGSATIRFGVADTSDDLEASTHGAAHEQGGVEVFATAGDVFVIPAGVSHKTFDTTPPAKFKLLTPGDGHGIASDNVRQRLAEVELSGFTMIGAYPRGGVWDFCSGGEHAQAMQEVWAVPKPAADPVLGSVNEGLCGLWQ</sequence>
<dbReference type="SUPFAM" id="SSF51182">
    <property type="entry name" value="RmlC-like cupins"/>
    <property type="match status" value="1"/>
</dbReference>
<dbReference type="KEGG" id="bcom:BAUCODRAFT_317593"/>
<dbReference type="GeneID" id="19111579"/>
<dbReference type="Proteomes" id="UP000011761">
    <property type="component" value="Unassembled WGS sequence"/>
</dbReference>
<evidence type="ECO:0000313" key="2">
    <source>
        <dbReference type="EMBL" id="EMC91179.1"/>
    </source>
</evidence>
<protein>
    <recommendedName>
        <fullName evidence="1">Cupin type-1 domain-containing protein</fullName>
    </recommendedName>
</protein>
<dbReference type="Pfam" id="PF00190">
    <property type="entry name" value="Cupin_1"/>
    <property type="match status" value="1"/>
</dbReference>
<dbReference type="InterPro" id="IPR047121">
    <property type="entry name" value="YjiB-like"/>
</dbReference>
<dbReference type="InterPro" id="IPR011051">
    <property type="entry name" value="RmlC_Cupin_sf"/>
</dbReference>
<dbReference type="PANTHER" id="PTHR36448">
    <property type="entry name" value="BLR7373 PROTEIN"/>
    <property type="match status" value="1"/>
</dbReference>
<feature type="domain" description="Cupin type-1" evidence="1">
    <location>
        <begin position="64"/>
        <end position="129"/>
    </location>
</feature>
<dbReference type="InterPro" id="IPR006045">
    <property type="entry name" value="Cupin_1"/>
</dbReference>
<proteinExistence type="predicted"/>
<dbReference type="InterPro" id="IPR014710">
    <property type="entry name" value="RmlC-like_jellyroll"/>
</dbReference>
<dbReference type="CDD" id="cd02219">
    <property type="entry name" value="cupin_YjlB-like"/>
    <property type="match status" value="1"/>
</dbReference>
<dbReference type="eggNOG" id="ENOG502SJKY">
    <property type="taxonomic scope" value="Eukaryota"/>
</dbReference>
<dbReference type="HOGENOM" id="CLU_084522_0_0_1"/>
<dbReference type="OMA" id="IFRYGPT"/>
<evidence type="ECO:0000313" key="3">
    <source>
        <dbReference type="Proteomes" id="UP000011761"/>
    </source>
</evidence>
<keyword evidence="3" id="KW-1185">Reference proteome</keyword>
<dbReference type="PANTHER" id="PTHR36448:SF3">
    <property type="entry name" value="CUPIN TYPE-2 DOMAIN-CONTAINING PROTEIN"/>
    <property type="match status" value="1"/>
</dbReference>
<dbReference type="RefSeq" id="XP_007681618.1">
    <property type="nucleotide sequence ID" value="XM_007683428.1"/>
</dbReference>